<feature type="compositionally biased region" description="Basic and acidic residues" evidence="4">
    <location>
        <begin position="437"/>
        <end position="446"/>
    </location>
</feature>
<feature type="compositionally biased region" description="Basic and acidic residues" evidence="4">
    <location>
        <begin position="300"/>
        <end position="334"/>
    </location>
</feature>
<feature type="compositionally biased region" description="Acidic residues" evidence="4">
    <location>
        <begin position="657"/>
        <end position="683"/>
    </location>
</feature>
<dbReference type="PANTHER" id="PTHR22691">
    <property type="entry name" value="YEAST SPT2-RELATED"/>
    <property type="match status" value="1"/>
</dbReference>
<feature type="compositionally biased region" description="Basic residues" evidence="4">
    <location>
        <begin position="605"/>
        <end position="614"/>
    </location>
</feature>
<proteinExistence type="inferred from homology"/>
<evidence type="ECO:0000313" key="7">
    <source>
        <dbReference type="RefSeq" id="XP_014664244.1"/>
    </source>
</evidence>
<feature type="compositionally biased region" description="Basic and acidic residues" evidence="4">
    <location>
        <begin position="454"/>
        <end position="469"/>
    </location>
</feature>
<feature type="compositionally biased region" description="Basic and acidic residues" evidence="4">
    <location>
        <begin position="10"/>
        <end position="25"/>
    </location>
</feature>
<feature type="region of interest" description="Disordered" evidence="4">
    <location>
        <begin position="437"/>
        <end position="685"/>
    </location>
</feature>
<sequence length="754" mass="84946">MDLEQLLKVAEKNNGRKSHNSKDVKYFNSKVPPPKKDPKSKVQPNAIKAFMARKEEEERKKETLAHQKKEELLAARQVAGTARKARSMATRTKDNLKDNSNLTLGKRETQNYEDARRKFQDKVDRLKNERLNLIETEVKGGIQPSAVSTKRERNEDSSCRSSDKKSRSNKKECAPPSKTSSSHKRKPEGASGKSRSSANGDAERHESLAPKREIKRARAPPPPAMDFADLLRLAEQKQKQPVMEMPTHIEVEVERRSPERLLTKREKEKMQASADRKRKSHQPASQPDAKQPRQESSSRISERKRSGQEKPSSKLEVRRPAEKSRPKETVRERGNQNNSVSEQRLSPGRTKNEKRTNSTSSKPHRDKHKRDSHRQEERENISYSKSDQHGSSHSGDSKRRIPSSSQNGKVASGSGGKPLEFDINAILAEKRKLEEENRRLKAEMEQSKCSSRGSGDKHVVSTTARDDVHRHHTSGSRDSVQDRLSGKTPSRDINSASGKGRPAELSRPAKKSAGRDINAVRAPSKSSAQPSPAKRVATETTHHRSSRPDASKSSSGGRQSKHASAPASSQHDKQSKSKHDRSASASHRGSLAVTTKDRSSPVKSKPARSKHRGRAASPAPVGDIDSMKRQLPLPPIGEKYRRELPPIGAYYRSGAAYDDDEEEEDSDMDGFVVDEDEEDEEGGDYSKYIKEIFGYDKNKYKYEDDDEIMESSYSQMMKEEARSERLAAIEDIDDMKMEEQMKQAKQLRLKKQRK</sequence>
<feature type="compositionally biased region" description="Basic and acidic residues" evidence="4">
    <location>
        <begin position="536"/>
        <end position="550"/>
    </location>
</feature>
<feature type="compositionally biased region" description="Basic and acidic residues" evidence="4">
    <location>
        <begin position="149"/>
        <end position="173"/>
    </location>
</feature>
<feature type="compositionally biased region" description="Basic and acidic residues" evidence="4">
    <location>
        <begin position="247"/>
        <end position="270"/>
    </location>
</feature>
<keyword evidence="3" id="KW-0175">Coiled coil</keyword>
<dbReference type="PANTHER" id="PTHR22691:SF8">
    <property type="entry name" value="PROTEIN SPT2 HOMOLOG"/>
    <property type="match status" value="1"/>
</dbReference>
<feature type="compositionally biased region" description="Polar residues" evidence="4">
    <location>
        <begin position="335"/>
        <end position="344"/>
    </location>
</feature>
<feature type="region of interest" description="Disordered" evidence="4">
    <location>
        <begin position="77"/>
        <end position="421"/>
    </location>
</feature>
<dbReference type="SMART" id="SM00784">
    <property type="entry name" value="SPT2"/>
    <property type="match status" value="1"/>
</dbReference>
<dbReference type="Proteomes" id="UP000695022">
    <property type="component" value="Unplaced"/>
</dbReference>
<reference evidence="7" key="1">
    <citation type="submission" date="2025-08" db="UniProtKB">
        <authorList>
            <consortium name="RefSeq"/>
        </authorList>
    </citation>
    <scope>IDENTIFICATION</scope>
</reference>
<dbReference type="GeneID" id="106806725"/>
<keyword evidence="6" id="KW-1185">Reference proteome</keyword>
<evidence type="ECO:0000256" key="1">
    <source>
        <dbReference type="ARBA" id="ARBA00006461"/>
    </source>
</evidence>
<dbReference type="Pfam" id="PF08243">
    <property type="entry name" value="SPT2"/>
    <property type="match status" value="1"/>
</dbReference>
<evidence type="ECO:0000259" key="5">
    <source>
        <dbReference type="Pfam" id="PF22878"/>
    </source>
</evidence>
<evidence type="ECO:0000256" key="2">
    <source>
        <dbReference type="ARBA" id="ARBA00013786"/>
    </source>
</evidence>
<dbReference type="Pfam" id="PF22878">
    <property type="entry name" value="SPT2_N"/>
    <property type="match status" value="1"/>
</dbReference>
<feature type="compositionally biased region" description="Basic and acidic residues" evidence="4">
    <location>
        <begin position="570"/>
        <end position="582"/>
    </location>
</feature>
<feature type="domain" description="SPT2 homolog N-terminal" evidence="5">
    <location>
        <begin position="1"/>
        <end position="93"/>
    </location>
</feature>
<gene>
    <name evidence="7" type="primary">LOC106806725</name>
</gene>
<name>A0ABM1DWC3_PRICU</name>
<organism evidence="6 7">
    <name type="scientific">Priapulus caudatus</name>
    <name type="common">Priapulid worm</name>
    <dbReference type="NCBI Taxonomy" id="37621"/>
    <lineage>
        <taxon>Eukaryota</taxon>
        <taxon>Metazoa</taxon>
        <taxon>Ecdysozoa</taxon>
        <taxon>Scalidophora</taxon>
        <taxon>Priapulida</taxon>
        <taxon>Priapulimorpha</taxon>
        <taxon>Priapulimorphida</taxon>
        <taxon>Priapulidae</taxon>
        <taxon>Priapulus</taxon>
    </lineage>
</organism>
<accession>A0ABM1DWC3</accession>
<dbReference type="RefSeq" id="XP_014664244.1">
    <property type="nucleotide sequence ID" value="XM_014808758.1"/>
</dbReference>
<evidence type="ECO:0000256" key="3">
    <source>
        <dbReference type="ARBA" id="ARBA00023054"/>
    </source>
</evidence>
<evidence type="ECO:0000256" key="4">
    <source>
        <dbReference type="SAM" id="MobiDB-lite"/>
    </source>
</evidence>
<feature type="compositionally biased region" description="Polar residues" evidence="4">
    <location>
        <begin position="487"/>
        <end position="497"/>
    </location>
</feature>
<dbReference type="InterPro" id="IPR054552">
    <property type="entry name" value="SPT2_N"/>
</dbReference>
<feature type="compositionally biased region" description="Basic and acidic residues" evidence="4">
    <location>
        <begin position="201"/>
        <end position="212"/>
    </location>
</feature>
<dbReference type="InterPro" id="IPR013256">
    <property type="entry name" value="Chromatin_SPT2"/>
</dbReference>
<feature type="compositionally biased region" description="Basic and acidic residues" evidence="4">
    <location>
        <begin position="105"/>
        <end position="138"/>
    </location>
</feature>
<feature type="compositionally biased region" description="Basic residues" evidence="4">
    <location>
        <begin position="362"/>
        <end position="372"/>
    </location>
</feature>
<evidence type="ECO:0000313" key="6">
    <source>
        <dbReference type="Proteomes" id="UP000695022"/>
    </source>
</evidence>
<feature type="compositionally biased region" description="Low complexity" evidence="4">
    <location>
        <begin position="522"/>
        <end position="534"/>
    </location>
</feature>
<protein>
    <recommendedName>
        <fullName evidence="2">Protein SPT2 homolog</fullName>
    </recommendedName>
</protein>
<comment type="similarity">
    <text evidence="1">Belongs to the SPT2 family.</text>
</comment>
<feature type="region of interest" description="Disordered" evidence="4">
    <location>
        <begin position="10"/>
        <end position="43"/>
    </location>
</feature>
<feature type="compositionally biased region" description="Basic and acidic residues" evidence="4">
    <location>
        <begin position="373"/>
        <end position="399"/>
    </location>
</feature>